<gene>
    <name evidence="1" type="ORF">CLOSTHATH_07497</name>
</gene>
<dbReference type="EMBL" id="ACIO01001189">
    <property type="protein sequence ID" value="EFC94332.1"/>
    <property type="molecule type" value="Genomic_DNA"/>
</dbReference>
<dbReference type="HOGENOM" id="CLU_3209359_0_0_9"/>
<name>D3AV25_9FIRM</name>
<proteinExistence type="predicted"/>
<organism evidence="1 2">
    <name type="scientific">Hungatella hathewayi DSM 13479</name>
    <dbReference type="NCBI Taxonomy" id="566550"/>
    <lineage>
        <taxon>Bacteria</taxon>
        <taxon>Bacillati</taxon>
        <taxon>Bacillota</taxon>
        <taxon>Clostridia</taxon>
        <taxon>Lachnospirales</taxon>
        <taxon>Lachnospiraceae</taxon>
        <taxon>Hungatella</taxon>
    </lineage>
</organism>
<sequence length="45" mass="5261">MAQSILFWAISPMERQMKYDYTEVLKDLVRIDTTNPPGNEKMALD</sequence>
<accession>D3AV25</accession>
<reference evidence="1 2" key="1">
    <citation type="submission" date="2010-01" db="EMBL/GenBank/DDBJ databases">
        <authorList>
            <person name="Weinstock G."/>
            <person name="Sodergren E."/>
            <person name="Clifton S."/>
            <person name="Fulton L."/>
            <person name="Fulton B."/>
            <person name="Courtney L."/>
            <person name="Fronick C."/>
            <person name="Harrison M."/>
            <person name="Strong C."/>
            <person name="Farmer C."/>
            <person name="Delahaunty K."/>
            <person name="Markovic C."/>
            <person name="Hall O."/>
            <person name="Minx P."/>
            <person name="Tomlinson C."/>
            <person name="Mitreva M."/>
            <person name="Nelson J."/>
            <person name="Hou S."/>
            <person name="Wollam A."/>
            <person name="Pepin K.H."/>
            <person name="Johnson M."/>
            <person name="Bhonagiri V."/>
            <person name="Nash W.E."/>
            <person name="Warren W."/>
            <person name="Chinwalla A."/>
            <person name="Mardis E.R."/>
            <person name="Wilson R.K."/>
        </authorList>
    </citation>
    <scope>NUCLEOTIDE SEQUENCE [LARGE SCALE GENOMIC DNA]</scope>
    <source>
        <strain evidence="1 2">DSM 13479</strain>
    </source>
</reference>
<feature type="non-terminal residue" evidence="1">
    <location>
        <position position="45"/>
    </location>
</feature>
<evidence type="ECO:0000313" key="1">
    <source>
        <dbReference type="EMBL" id="EFC94332.1"/>
    </source>
</evidence>
<dbReference type="Proteomes" id="UP000004968">
    <property type="component" value="Unassembled WGS sequence"/>
</dbReference>
<comment type="caution">
    <text evidence="1">The sequence shown here is derived from an EMBL/GenBank/DDBJ whole genome shotgun (WGS) entry which is preliminary data.</text>
</comment>
<protein>
    <submittedName>
        <fullName evidence="1">Uncharacterized protein</fullName>
    </submittedName>
</protein>
<dbReference type="AlphaFoldDB" id="D3AV25"/>
<evidence type="ECO:0000313" key="2">
    <source>
        <dbReference type="Proteomes" id="UP000004968"/>
    </source>
</evidence>